<evidence type="ECO:0000259" key="1">
    <source>
        <dbReference type="Pfam" id="PF00294"/>
    </source>
</evidence>
<dbReference type="InterPro" id="IPR011611">
    <property type="entry name" value="PfkB_dom"/>
</dbReference>
<dbReference type="RefSeq" id="WP_006777670.1">
    <property type="nucleotide sequence ID" value="NZ_GG668078.1"/>
</dbReference>
<proteinExistence type="predicted"/>
<sequence length="214" mass="24287">MIRAICLNPVIDRSYHVNGFEPGKKYFHLLREVSIGGKGINVAKVCKQCGEPVTLYGFIAGSNGKMIRAYMEKEGIDACLIEINGNTRETINIIDLEQGRESELVEQGPTVEVRQVEQLLCRLREDLQRDDIVICSGMTIEGAPADLYSEISAMCRWKEARCFLDTNSVTVEQLRKDGYYFYKPNLQELFELFGREPVSDRTAVRKLALQLVQD</sequence>
<dbReference type="AlphaFoldDB" id="D3AUF6"/>
<feature type="domain" description="Carbohydrate kinase PfkB" evidence="1">
    <location>
        <begin position="32"/>
        <end position="211"/>
    </location>
</feature>
<organism evidence="2 3">
    <name type="scientific">Hungatella hathewayi DSM 13479</name>
    <dbReference type="NCBI Taxonomy" id="566550"/>
    <lineage>
        <taxon>Bacteria</taxon>
        <taxon>Bacillati</taxon>
        <taxon>Bacillota</taxon>
        <taxon>Clostridia</taxon>
        <taxon>Lachnospirales</taxon>
        <taxon>Lachnospiraceae</taxon>
        <taxon>Hungatella</taxon>
    </lineage>
</organism>
<dbReference type="GO" id="GO:0016301">
    <property type="term" value="F:kinase activity"/>
    <property type="evidence" value="ECO:0007669"/>
    <property type="project" value="UniProtKB-KW"/>
</dbReference>
<dbReference type="Proteomes" id="UP000004968">
    <property type="component" value="Unassembled WGS sequence"/>
</dbReference>
<protein>
    <submittedName>
        <fullName evidence="2">Tagatose-6-phosphate kinase family protein</fullName>
    </submittedName>
</protein>
<dbReference type="PANTHER" id="PTHR46566:SF2">
    <property type="entry name" value="ATP-DEPENDENT 6-PHOSPHOFRUCTOKINASE ISOZYME 2"/>
    <property type="match status" value="1"/>
</dbReference>
<dbReference type="Gene3D" id="3.40.1190.20">
    <property type="match status" value="1"/>
</dbReference>
<dbReference type="HOGENOM" id="CLU_050013_2_0_9"/>
<dbReference type="InterPro" id="IPR029056">
    <property type="entry name" value="Ribokinase-like"/>
</dbReference>
<dbReference type="Pfam" id="PF00294">
    <property type="entry name" value="PfkB"/>
    <property type="match status" value="1"/>
</dbReference>
<accession>D3AUF6</accession>
<keyword evidence="2" id="KW-0808">Transferase</keyword>
<gene>
    <name evidence="2" type="ORF">CLOSTHATH_07271</name>
</gene>
<dbReference type="SUPFAM" id="SSF53613">
    <property type="entry name" value="Ribokinase-like"/>
    <property type="match status" value="1"/>
</dbReference>
<dbReference type="PANTHER" id="PTHR46566">
    <property type="entry name" value="1-PHOSPHOFRUCTOKINASE-RELATED"/>
    <property type="match status" value="1"/>
</dbReference>
<keyword evidence="2" id="KW-0418">Kinase</keyword>
<evidence type="ECO:0000313" key="3">
    <source>
        <dbReference type="Proteomes" id="UP000004968"/>
    </source>
</evidence>
<dbReference type="EMBL" id="ACIO01001052">
    <property type="protein sequence ID" value="EFC94551.1"/>
    <property type="molecule type" value="Genomic_DNA"/>
</dbReference>
<comment type="caution">
    <text evidence="2">The sequence shown here is derived from an EMBL/GenBank/DDBJ whole genome shotgun (WGS) entry which is preliminary data.</text>
</comment>
<feature type="non-terminal residue" evidence="2">
    <location>
        <position position="214"/>
    </location>
</feature>
<name>D3AUF6_9FIRM</name>
<evidence type="ECO:0000313" key="2">
    <source>
        <dbReference type="EMBL" id="EFC94551.1"/>
    </source>
</evidence>
<reference evidence="2 3" key="1">
    <citation type="submission" date="2010-01" db="EMBL/GenBank/DDBJ databases">
        <authorList>
            <person name="Weinstock G."/>
            <person name="Sodergren E."/>
            <person name="Clifton S."/>
            <person name="Fulton L."/>
            <person name="Fulton B."/>
            <person name="Courtney L."/>
            <person name="Fronick C."/>
            <person name="Harrison M."/>
            <person name="Strong C."/>
            <person name="Farmer C."/>
            <person name="Delahaunty K."/>
            <person name="Markovic C."/>
            <person name="Hall O."/>
            <person name="Minx P."/>
            <person name="Tomlinson C."/>
            <person name="Mitreva M."/>
            <person name="Nelson J."/>
            <person name="Hou S."/>
            <person name="Wollam A."/>
            <person name="Pepin K.H."/>
            <person name="Johnson M."/>
            <person name="Bhonagiri V."/>
            <person name="Nash W.E."/>
            <person name="Warren W."/>
            <person name="Chinwalla A."/>
            <person name="Mardis E.R."/>
            <person name="Wilson R.K."/>
        </authorList>
    </citation>
    <scope>NUCLEOTIDE SEQUENCE [LARGE SCALE GENOMIC DNA]</scope>
    <source>
        <strain evidence="2 3">DSM 13479</strain>
    </source>
</reference>